<keyword evidence="5" id="KW-0675">Receptor</keyword>
<accession>A0ABM3YNB2</accession>
<gene>
    <name evidence="9" type="primary">LOC117670599</name>
</gene>
<proteinExistence type="predicted"/>
<evidence type="ECO:0000256" key="5">
    <source>
        <dbReference type="ARBA" id="ARBA00023170"/>
    </source>
</evidence>
<dbReference type="PANTHER" id="PTHR24061">
    <property type="entry name" value="CALCIUM-SENSING RECEPTOR-RELATED"/>
    <property type="match status" value="1"/>
</dbReference>
<protein>
    <submittedName>
        <fullName evidence="9">Vomeronasal type-2 receptor 26-like isoform X1</fullName>
    </submittedName>
</protein>
<sequence length="539" mass="62237">MSRLLQLAPDQDWLARTRLPSKMSLNSSRSLSSSSCRIWWIPLIETPSSSNHSTPRRVGQLSLTMVMGFLFGHSPNTGGKVRRRMTGLPLLLLLLLFWLLPPTSAKRKQSVCVLTNPFQTPEQWDYYRSGDFIIGGNLNLQTFDPFNFQDYENTLFSRLFGKDIISKNYQQFLALMFAVREVNKDPVLLLNITLGFHIYDNHKLERRIFLFSLSLLSTRGQMVPGYKCDQREPLLSVIGGLNSRSSRLMASIFSIFKVSQLGVGFEVSQRDRRVYPSFFRINPKEFPQYEGLVQLFLYFQWNWVGLVAPEDDIGEHFISILMPILKEKEICLAFSNLFISDNIAKLDLNSLLKILLKAEVVILFGDFRNVSFFLSHLYDDLLSRKSPFWKVWLITSHWTFGAIRYPYSLRVLKLLHGALHFRDHAGDVPEFSRFLLSLDPLKPQGDVFLPLWWQRVFNCRFHKPTRSYKQCTGKENLQNLPSYVFETSMTGESYNIYNAVYAVAHALHAMHGSGMRPAMMRLGKRISNVPSWQVIPGTF</sequence>
<dbReference type="InterPro" id="IPR000337">
    <property type="entry name" value="GPCR_3"/>
</dbReference>
<evidence type="ECO:0000259" key="7">
    <source>
        <dbReference type="Pfam" id="PF01094"/>
    </source>
</evidence>
<keyword evidence="4" id="KW-0472">Membrane</keyword>
<reference evidence="9" key="1">
    <citation type="submission" date="2025-08" db="UniProtKB">
        <authorList>
            <consortium name="RefSeq"/>
        </authorList>
    </citation>
    <scope>IDENTIFICATION</scope>
    <source>
        <tissue evidence="9">Blood</tissue>
    </source>
</reference>
<evidence type="ECO:0000256" key="3">
    <source>
        <dbReference type="ARBA" id="ARBA00022989"/>
    </source>
</evidence>
<dbReference type="InterPro" id="IPR000068">
    <property type="entry name" value="GPCR_3_Ca_sens_rcpt-rel"/>
</dbReference>
<evidence type="ECO:0000256" key="2">
    <source>
        <dbReference type="ARBA" id="ARBA00022692"/>
    </source>
</evidence>
<dbReference type="Gene3D" id="3.40.50.2300">
    <property type="match status" value="2"/>
</dbReference>
<dbReference type="PRINTS" id="PR00248">
    <property type="entry name" value="GPCRMGR"/>
</dbReference>
<dbReference type="Proteomes" id="UP001652622">
    <property type="component" value="Unplaced"/>
</dbReference>
<keyword evidence="6" id="KW-0325">Glycoprotein</keyword>
<dbReference type="InterPro" id="IPR028082">
    <property type="entry name" value="Peripla_BP_I"/>
</dbReference>
<dbReference type="GeneID" id="117670599"/>
<name>A0ABM3YNB2_PANGU</name>
<dbReference type="InterPro" id="IPR001828">
    <property type="entry name" value="ANF_lig-bd_rcpt"/>
</dbReference>
<evidence type="ECO:0000256" key="1">
    <source>
        <dbReference type="ARBA" id="ARBA00004141"/>
    </source>
</evidence>
<keyword evidence="8" id="KW-1185">Reference proteome</keyword>
<organism evidence="8 9">
    <name type="scientific">Pantherophis guttatus</name>
    <name type="common">Corn snake</name>
    <name type="synonym">Elaphe guttata</name>
    <dbReference type="NCBI Taxonomy" id="94885"/>
    <lineage>
        <taxon>Eukaryota</taxon>
        <taxon>Metazoa</taxon>
        <taxon>Chordata</taxon>
        <taxon>Craniata</taxon>
        <taxon>Vertebrata</taxon>
        <taxon>Euteleostomi</taxon>
        <taxon>Lepidosauria</taxon>
        <taxon>Squamata</taxon>
        <taxon>Bifurcata</taxon>
        <taxon>Unidentata</taxon>
        <taxon>Episquamata</taxon>
        <taxon>Toxicofera</taxon>
        <taxon>Serpentes</taxon>
        <taxon>Colubroidea</taxon>
        <taxon>Colubridae</taxon>
        <taxon>Colubrinae</taxon>
        <taxon>Pantherophis</taxon>
    </lineage>
</organism>
<evidence type="ECO:0000313" key="8">
    <source>
        <dbReference type="Proteomes" id="UP001652622"/>
    </source>
</evidence>
<dbReference type="SUPFAM" id="SSF53822">
    <property type="entry name" value="Periplasmic binding protein-like I"/>
    <property type="match status" value="1"/>
</dbReference>
<keyword evidence="3" id="KW-1133">Transmembrane helix</keyword>
<evidence type="ECO:0000313" key="9">
    <source>
        <dbReference type="RefSeq" id="XP_060537616.1"/>
    </source>
</evidence>
<evidence type="ECO:0000256" key="4">
    <source>
        <dbReference type="ARBA" id="ARBA00023136"/>
    </source>
</evidence>
<comment type="subcellular location">
    <subcellularLocation>
        <location evidence="1">Membrane</location>
        <topology evidence="1">Multi-pass membrane protein</topology>
    </subcellularLocation>
</comment>
<dbReference type="Pfam" id="PF01094">
    <property type="entry name" value="ANF_receptor"/>
    <property type="match status" value="1"/>
</dbReference>
<feature type="domain" description="Receptor ligand binding region" evidence="7">
    <location>
        <begin position="173"/>
        <end position="514"/>
    </location>
</feature>
<keyword evidence="2" id="KW-0812">Transmembrane</keyword>
<dbReference type="PANTHER" id="PTHR24061:SF599">
    <property type="entry name" value="G-PROTEIN COUPLED RECEPTORS FAMILY 3 PROFILE DOMAIN-CONTAINING PROTEIN"/>
    <property type="match status" value="1"/>
</dbReference>
<evidence type="ECO:0000256" key="6">
    <source>
        <dbReference type="ARBA" id="ARBA00023180"/>
    </source>
</evidence>
<dbReference type="RefSeq" id="XP_060537616.1">
    <property type="nucleotide sequence ID" value="XM_060681633.1"/>
</dbReference>